<feature type="compositionally biased region" description="Polar residues" evidence="1">
    <location>
        <begin position="191"/>
        <end position="221"/>
    </location>
</feature>
<evidence type="ECO:0000313" key="2">
    <source>
        <dbReference type="EMBL" id="CAF1576132.1"/>
    </source>
</evidence>
<reference evidence="3" key="1">
    <citation type="submission" date="2021-02" db="EMBL/GenBank/DDBJ databases">
        <authorList>
            <person name="Nowell W R."/>
        </authorList>
    </citation>
    <scope>NUCLEOTIDE SEQUENCE</scope>
</reference>
<proteinExistence type="predicted"/>
<name>A0A8S2V9M6_9BILA</name>
<dbReference type="EMBL" id="CAJNOK010044798">
    <property type="protein sequence ID" value="CAF1576132.1"/>
    <property type="molecule type" value="Genomic_DNA"/>
</dbReference>
<feature type="non-terminal residue" evidence="3">
    <location>
        <position position="221"/>
    </location>
</feature>
<evidence type="ECO:0000256" key="1">
    <source>
        <dbReference type="SAM" id="MobiDB-lite"/>
    </source>
</evidence>
<evidence type="ECO:0000313" key="4">
    <source>
        <dbReference type="Proteomes" id="UP000682733"/>
    </source>
</evidence>
<dbReference type="EMBL" id="CAJOBA010067725">
    <property type="protein sequence ID" value="CAF4373105.1"/>
    <property type="molecule type" value="Genomic_DNA"/>
</dbReference>
<feature type="region of interest" description="Disordered" evidence="1">
    <location>
        <begin position="184"/>
        <end position="221"/>
    </location>
</feature>
<accession>A0A8S2V9M6</accession>
<dbReference type="Proteomes" id="UP000677228">
    <property type="component" value="Unassembled WGS sequence"/>
</dbReference>
<protein>
    <submittedName>
        <fullName evidence="3">Uncharacterized protein</fullName>
    </submittedName>
</protein>
<comment type="caution">
    <text evidence="3">The sequence shown here is derived from an EMBL/GenBank/DDBJ whole genome shotgun (WGS) entry which is preliminary data.</text>
</comment>
<organism evidence="3 4">
    <name type="scientific">Didymodactylos carnosus</name>
    <dbReference type="NCBI Taxonomy" id="1234261"/>
    <lineage>
        <taxon>Eukaryota</taxon>
        <taxon>Metazoa</taxon>
        <taxon>Spiralia</taxon>
        <taxon>Gnathifera</taxon>
        <taxon>Rotifera</taxon>
        <taxon>Eurotatoria</taxon>
        <taxon>Bdelloidea</taxon>
        <taxon>Philodinida</taxon>
        <taxon>Philodinidae</taxon>
        <taxon>Didymodactylos</taxon>
    </lineage>
</organism>
<dbReference type="Proteomes" id="UP000682733">
    <property type="component" value="Unassembled WGS sequence"/>
</dbReference>
<sequence>KVCNQDCSHRDYPEYPTLPCRSCSNHIEKTKILISSDYDTNNNIINDISSKSTTNICLAFNNHNEKEVIVNNCHKENVTSEQTTMMNAECTGIETRNVTAREKKLRERWTKHEYDSSQQQNESINRPQILLGLDFPPVAVLRRKFNNKNNSTITDNSTPINKKPSHIVKKITETTPLIQINTNINSSNNNHCQQVNDDSSEASSCTVTTSNDQNSNKEQPQ</sequence>
<gene>
    <name evidence="2" type="ORF">OVA965_LOCUS40672</name>
    <name evidence="3" type="ORF">TMI583_LOCUS42151</name>
</gene>
<dbReference type="AlphaFoldDB" id="A0A8S2V9M6"/>
<feature type="non-terminal residue" evidence="3">
    <location>
        <position position="1"/>
    </location>
</feature>
<evidence type="ECO:0000313" key="3">
    <source>
        <dbReference type="EMBL" id="CAF4373105.1"/>
    </source>
</evidence>